<keyword evidence="5 6" id="KW-0472">Membrane</keyword>
<evidence type="ECO:0000256" key="4">
    <source>
        <dbReference type="ARBA" id="ARBA00022989"/>
    </source>
</evidence>
<organism evidence="9 10">
    <name type="scientific">Dawidia soli</name>
    <dbReference type="NCBI Taxonomy" id="2782352"/>
    <lineage>
        <taxon>Bacteria</taxon>
        <taxon>Pseudomonadati</taxon>
        <taxon>Bacteroidota</taxon>
        <taxon>Cytophagia</taxon>
        <taxon>Cytophagales</taxon>
        <taxon>Chryseotaleaceae</taxon>
        <taxon>Dawidia</taxon>
    </lineage>
</organism>
<gene>
    <name evidence="9" type="ORF">KK078_27930</name>
</gene>
<feature type="transmembrane region" description="Helical" evidence="6">
    <location>
        <begin position="394"/>
        <end position="416"/>
    </location>
</feature>
<evidence type="ECO:0000259" key="7">
    <source>
        <dbReference type="Pfam" id="PF02687"/>
    </source>
</evidence>
<evidence type="ECO:0000256" key="2">
    <source>
        <dbReference type="ARBA" id="ARBA00022475"/>
    </source>
</evidence>
<dbReference type="Proteomes" id="UP001319180">
    <property type="component" value="Unassembled WGS sequence"/>
</dbReference>
<feature type="domain" description="ABC3 transporter permease C-terminal" evidence="7">
    <location>
        <begin position="696"/>
        <end position="806"/>
    </location>
</feature>
<evidence type="ECO:0000256" key="3">
    <source>
        <dbReference type="ARBA" id="ARBA00022692"/>
    </source>
</evidence>
<dbReference type="RefSeq" id="WP_254093758.1">
    <property type="nucleotide sequence ID" value="NZ_JAHESC010000066.1"/>
</dbReference>
<dbReference type="InterPro" id="IPR050250">
    <property type="entry name" value="Macrolide_Exporter_MacB"/>
</dbReference>
<evidence type="ECO:0000313" key="10">
    <source>
        <dbReference type="Proteomes" id="UP001319180"/>
    </source>
</evidence>
<keyword evidence="10" id="KW-1185">Reference proteome</keyword>
<dbReference type="GO" id="GO:0022857">
    <property type="term" value="F:transmembrane transporter activity"/>
    <property type="evidence" value="ECO:0007669"/>
    <property type="project" value="TreeGrafter"/>
</dbReference>
<name>A0AAP2GGB6_9BACT</name>
<feature type="transmembrane region" description="Helical" evidence="6">
    <location>
        <begin position="301"/>
        <end position="322"/>
    </location>
</feature>
<evidence type="ECO:0000259" key="8">
    <source>
        <dbReference type="Pfam" id="PF12704"/>
    </source>
</evidence>
<evidence type="ECO:0000256" key="5">
    <source>
        <dbReference type="ARBA" id="ARBA00023136"/>
    </source>
</evidence>
<evidence type="ECO:0000256" key="6">
    <source>
        <dbReference type="SAM" id="Phobius"/>
    </source>
</evidence>
<feature type="transmembrane region" description="Helical" evidence="6">
    <location>
        <begin position="772"/>
        <end position="794"/>
    </location>
</feature>
<keyword evidence="4 6" id="KW-1133">Transmembrane helix</keyword>
<comment type="caution">
    <text evidence="9">The sequence shown here is derived from an EMBL/GenBank/DDBJ whole genome shotgun (WGS) entry which is preliminary data.</text>
</comment>
<evidence type="ECO:0000313" key="9">
    <source>
        <dbReference type="EMBL" id="MBT1690427.1"/>
    </source>
</evidence>
<evidence type="ECO:0000256" key="1">
    <source>
        <dbReference type="ARBA" id="ARBA00004651"/>
    </source>
</evidence>
<keyword evidence="3 6" id="KW-0812">Transmembrane</keyword>
<dbReference type="EMBL" id="JAHESC010000066">
    <property type="protein sequence ID" value="MBT1690427.1"/>
    <property type="molecule type" value="Genomic_DNA"/>
</dbReference>
<feature type="transmembrane region" description="Helical" evidence="6">
    <location>
        <begin position="442"/>
        <end position="461"/>
    </location>
</feature>
<comment type="subcellular location">
    <subcellularLocation>
        <location evidence="1">Cell membrane</location>
        <topology evidence="1">Multi-pass membrane protein</topology>
    </subcellularLocation>
</comment>
<dbReference type="GO" id="GO:0005886">
    <property type="term" value="C:plasma membrane"/>
    <property type="evidence" value="ECO:0007669"/>
    <property type="project" value="UniProtKB-SubCell"/>
</dbReference>
<feature type="domain" description="MacB-like periplasmic core" evidence="8">
    <location>
        <begin position="20"/>
        <end position="256"/>
    </location>
</feature>
<feature type="domain" description="ABC3 transporter permease C-terminal" evidence="7">
    <location>
        <begin position="307"/>
        <end position="417"/>
    </location>
</feature>
<feature type="transmembrane region" description="Helical" evidence="6">
    <location>
        <begin position="690"/>
        <end position="714"/>
    </location>
</feature>
<dbReference type="PANTHER" id="PTHR30572:SF18">
    <property type="entry name" value="ABC-TYPE MACROLIDE FAMILY EXPORT SYSTEM PERMEASE COMPONENT 2"/>
    <property type="match status" value="1"/>
</dbReference>
<dbReference type="Pfam" id="PF02687">
    <property type="entry name" value="FtsX"/>
    <property type="match status" value="2"/>
</dbReference>
<keyword evidence="2" id="KW-1003">Cell membrane</keyword>
<sequence>MLRNYFVTALRSLRRNTVFSVIHVLSLAIGLSAALVIFLIARHEFSYDRFLPDGDRVYRIAFDNQFNGHSGHMTAVPGPLAAAIRQQVPGIELVVPLLVCEGSTALSVSIPSAHTGTVTPAGTPPGIVYTTPEYFTLIPFEWVAGNAAVLQQPYTTVLTESRAQRYFPGVPLADIPGREIIYGDSVQATVAGIVRDLRERTDFTAVEFISYTTLFETIQQEAWQLNTWNNWSENLKAYLRLQAAHAPTTVARQITDLVTQHNEGVNRTSNYTITARLQPLADIHFNPHYAGTQRTASRLTLYALLGVAGFLLLLGCVNFVNLSTAQAARRAREIGIRKTVGSHRGQIVRQFLVETLSITVLAMIVSLVLAPFLLRIFASFIPLSAGLFINLPTVAYAGLLTLVVSMLAGFYPALVLSGVRPALILRHHLGAGMMRTTRLRKVLTVSQFVIAQFFIIAALVVSRQVDFSLHQDPGYRQEAILNFAIPPRVTADRQTSFINNLQALPGVERVSSGFIPPAYDRSLLTMLARPGAREDDMLSVQLRFGDANYIPLYGIELVAGRNIREVQGTPEVVINETCARALGYADVEKAVGEELLMVGDTHLIVVGVMKDFYQRSTHTRIDPMMLRGERGDYIHVALQARQPGGTAWPETIRQIETEFKTLFPQANFSFTFFDESIASFYNEELQTAKMLTWATGLSILISCMGLLGLVIYTADIRRKEIGIRKVLGASVVSIITDLSREFVLLVMLAFVLAVPVAWYATHRWLESFQYKAPIHAGIFLASGALLVAVAMVTLSFQTIRAAHSNPVESLRSE</sequence>
<proteinExistence type="predicted"/>
<dbReference type="InterPro" id="IPR003838">
    <property type="entry name" value="ABC3_permease_C"/>
</dbReference>
<feature type="domain" description="MacB-like periplasmic core" evidence="8">
    <location>
        <begin position="503"/>
        <end position="618"/>
    </location>
</feature>
<accession>A0AAP2GGB6</accession>
<protein>
    <submittedName>
        <fullName evidence="9">ABC transporter permease</fullName>
    </submittedName>
</protein>
<feature type="transmembrane region" description="Helical" evidence="6">
    <location>
        <begin position="742"/>
        <end position="760"/>
    </location>
</feature>
<reference evidence="9 10" key="1">
    <citation type="submission" date="2021-05" db="EMBL/GenBank/DDBJ databases">
        <title>A Polyphasic approach of four new species of the genus Ohtaekwangia: Ohtaekwangia histidinii sp. nov., Ohtaekwangia cretensis sp. nov., Ohtaekwangia indiensis sp. nov., Ohtaekwangia reichenbachii sp. nov. from diverse environment.</title>
        <authorList>
            <person name="Octaviana S."/>
        </authorList>
    </citation>
    <scope>NUCLEOTIDE SEQUENCE [LARGE SCALE GENOMIC DNA]</scope>
    <source>
        <strain evidence="9 10">PWU37</strain>
    </source>
</reference>
<dbReference type="InterPro" id="IPR025857">
    <property type="entry name" value="MacB_PCD"/>
</dbReference>
<dbReference type="PANTHER" id="PTHR30572">
    <property type="entry name" value="MEMBRANE COMPONENT OF TRANSPORTER-RELATED"/>
    <property type="match status" value="1"/>
</dbReference>
<dbReference type="AlphaFoldDB" id="A0AAP2GGB6"/>
<dbReference type="Pfam" id="PF12704">
    <property type="entry name" value="MacB_PCD"/>
    <property type="match status" value="2"/>
</dbReference>
<feature type="transmembrane region" description="Helical" evidence="6">
    <location>
        <begin position="351"/>
        <end position="374"/>
    </location>
</feature>
<feature type="transmembrane region" description="Helical" evidence="6">
    <location>
        <begin position="21"/>
        <end position="41"/>
    </location>
</feature>